<dbReference type="Pfam" id="PF00550">
    <property type="entry name" value="PP-binding"/>
    <property type="match status" value="1"/>
</dbReference>
<dbReference type="EMBL" id="CP011801">
    <property type="protein sequence ID" value="ALA60755.1"/>
    <property type="molecule type" value="Genomic_DNA"/>
</dbReference>
<dbReference type="KEGG" id="nmv:NITMOv2_4380"/>
<dbReference type="InterPro" id="IPR009081">
    <property type="entry name" value="PP-bd_ACP"/>
</dbReference>
<organism evidence="2 3">
    <name type="scientific">Nitrospira moscoviensis</name>
    <dbReference type="NCBI Taxonomy" id="42253"/>
    <lineage>
        <taxon>Bacteria</taxon>
        <taxon>Pseudomonadati</taxon>
        <taxon>Nitrospirota</taxon>
        <taxon>Nitrospiria</taxon>
        <taxon>Nitrospirales</taxon>
        <taxon>Nitrospiraceae</taxon>
        <taxon>Nitrospira</taxon>
    </lineage>
</organism>
<feature type="domain" description="Carrier" evidence="1">
    <location>
        <begin position="2"/>
        <end position="80"/>
    </location>
</feature>
<gene>
    <name evidence="2" type="ORF">NITMOv2_4380</name>
</gene>
<dbReference type="OrthoDB" id="2625323at2"/>
<protein>
    <recommendedName>
        <fullName evidence="1">Carrier domain-containing protein</fullName>
    </recommendedName>
</protein>
<dbReference type="SUPFAM" id="SSF47336">
    <property type="entry name" value="ACP-like"/>
    <property type="match status" value="1"/>
</dbReference>
<dbReference type="AlphaFoldDB" id="A0A0K2GIH8"/>
<dbReference type="PROSITE" id="PS50075">
    <property type="entry name" value="CARRIER"/>
    <property type="match status" value="1"/>
</dbReference>
<dbReference type="RefSeq" id="WP_053381561.1">
    <property type="nucleotide sequence ID" value="NZ_CP011801.1"/>
</dbReference>
<sequence>MATHAEMQHRLMEFFRDKLEIDVPTPETDLIETGLMDSLVFVELLFQLERDWSVTIAVETVDLDQFRSIASIVAFIGQLETVQGRAHVHPAQDAAGLAGAVKVGTAA</sequence>
<evidence type="ECO:0000259" key="1">
    <source>
        <dbReference type="PROSITE" id="PS50075"/>
    </source>
</evidence>
<keyword evidence="3" id="KW-1185">Reference proteome</keyword>
<dbReference type="Gene3D" id="1.10.1200.10">
    <property type="entry name" value="ACP-like"/>
    <property type="match status" value="1"/>
</dbReference>
<evidence type="ECO:0000313" key="2">
    <source>
        <dbReference type="EMBL" id="ALA60755.1"/>
    </source>
</evidence>
<reference evidence="2 3" key="1">
    <citation type="journal article" date="2015" name="Proc. Natl. Acad. Sci. U.S.A.">
        <title>Expanded metabolic versatility of ubiquitous nitrite-oxidizing bacteria from the genus Nitrospira.</title>
        <authorList>
            <person name="Koch H."/>
            <person name="Lucker S."/>
            <person name="Albertsen M."/>
            <person name="Kitzinger K."/>
            <person name="Herbold C."/>
            <person name="Spieck E."/>
            <person name="Nielsen P.H."/>
            <person name="Wagner M."/>
            <person name="Daims H."/>
        </authorList>
    </citation>
    <scope>NUCLEOTIDE SEQUENCE [LARGE SCALE GENOMIC DNA]</scope>
    <source>
        <strain evidence="2 3">NSP M-1</strain>
    </source>
</reference>
<dbReference type="InterPro" id="IPR036736">
    <property type="entry name" value="ACP-like_sf"/>
</dbReference>
<dbReference type="STRING" id="42253.NITMOv2_4380"/>
<proteinExistence type="predicted"/>
<dbReference type="Proteomes" id="UP000069205">
    <property type="component" value="Chromosome"/>
</dbReference>
<name>A0A0K2GIH8_NITMO</name>
<accession>A0A0K2GIH8</accession>
<evidence type="ECO:0000313" key="3">
    <source>
        <dbReference type="Proteomes" id="UP000069205"/>
    </source>
</evidence>
<dbReference type="PATRIC" id="fig|42253.5.peg.4322"/>